<gene>
    <name evidence="1" type="ORF">NDU88_002776</name>
</gene>
<accession>A0AAV7UBV5</accession>
<keyword evidence="2" id="KW-1185">Reference proteome</keyword>
<protein>
    <submittedName>
        <fullName evidence="1">Uncharacterized protein</fullName>
    </submittedName>
</protein>
<dbReference type="EMBL" id="JANPWB010000005">
    <property type="protein sequence ID" value="KAJ1185991.1"/>
    <property type="molecule type" value="Genomic_DNA"/>
</dbReference>
<evidence type="ECO:0000313" key="1">
    <source>
        <dbReference type="EMBL" id="KAJ1185991.1"/>
    </source>
</evidence>
<name>A0AAV7UBV5_PLEWA</name>
<dbReference type="AlphaFoldDB" id="A0AAV7UBV5"/>
<organism evidence="1 2">
    <name type="scientific">Pleurodeles waltl</name>
    <name type="common">Iberian ribbed newt</name>
    <dbReference type="NCBI Taxonomy" id="8319"/>
    <lineage>
        <taxon>Eukaryota</taxon>
        <taxon>Metazoa</taxon>
        <taxon>Chordata</taxon>
        <taxon>Craniata</taxon>
        <taxon>Vertebrata</taxon>
        <taxon>Euteleostomi</taxon>
        <taxon>Amphibia</taxon>
        <taxon>Batrachia</taxon>
        <taxon>Caudata</taxon>
        <taxon>Salamandroidea</taxon>
        <taxon>Salamandridae</taxon>
        <taxon>Pleurodelinae</taxon>
        <taxon>Pleurodeles</taxon>
    </lineage>
</organism>
<proteinExistence type="predicted"/>
<comment type="caution">
    <text evidence="1">The sequence shown here is derived from an EMBL/GenBank/DDBJ whole genome shotgun (WGS) entry which is preliminary data.</text>
</comment>
<dbReference type="Proteomes" id="UP001066276">
    <property type="component" value="Chromosome 3_1"/>
</dbReference>
<evidence type="ECO:0000313" key="2">
    <source>
        <dbReference type="Proteomes" id="UP001066276"/>
    </source>
</evidence>
<sequence>MAAPTAENRDIVIVVSDEEEEARLEERSVISGLEVINMPVVTLDGRMLQFIPRLCGWPEQSSLDSEAFLGAEMIEACLMPVKAKLQGLEVAVSLSYPGRASTALENRGSLGLECYGNIQEKGIPAEGNSEIQESVTQYRPHHPSIGILAK</sequence>
<reference evidence="1" key="1">
    <citation type="journal article" date="2022" name="bioRxiv">
        <title>Sequencing and chromosome-scale assembly of the giantPleurodeles waltlgenome.</title>
        <authorList>
            <person name="Brown T."/>
            <person name="Elewa A."/>
            <person name="Iarovenko S."/>
            <person name="Subramanian E."/>
            <person name="Araus A.J."/>
            <person name="Petzold A."/>
            <person name="Susuki M."/>
            <person name="Suzuki K.-i.T."/>
            <person name="Hayashi T."/>
            <person name="Toyoda A."/>
            <person name="Oliveira C."/>
            <person name="Osipova E."/>
            <person name="Leigh N.D."/>
            <person name="Simon A."/>
            <person name="Yun M.H."/>
        </authorList>
    </citation>
    <scope>NUCLEOTIDE SEQUENCE</scope>
    <source>
        <strain evidence="1">20211129_DDA</strain>
        <tissue evidence="1">Liver</tissue>
    </source>
</reference>